<dbReference type="Pfam" id="PF19775">
    <property type="entry name" value="DUF6261"/>
    <property type="match status" value="1"/>
</dbReference>
<sequence length="230" mass="24819">MTKLISRARVSEVDTVSDVLVRLYKSDENLAEDVFLKDVMSEIEKISADLTTAIKQDKVFSRLDEADTVRDEAIRSLGTLLDGYAAIPVPAKKDAAQILKPIFAKYGKAAATANYATESSLIESLLEDFGAEKLSGSVSALDGIPQILVQIRQAQDAFNKANDAYVAASSVKSESASSVKKQLIAIINEKLIPYVAAMIMANPGVYTPFTSKLEIEIGRVNGMISNRKAG</sequence>
<dbReference type="AlphaFoldDB" id="F4LKA0"/>
<dbReference type="EMBL" id="CP002696">
    <property type="protein sequence ID" value="AEE15489.1"/>
    <property type="molecule type" value="Genomic_DNA"/>
</dbReference>
<evidence type="ECO:0000313" key="1">
    <source>
        <dbReference type="EMBL" id="AEE15489.1"/>
    </source>
</evidence>
<dbReference type="RefSeq" id="WP_013757209.1">
    <property type="nucleotide sequence ID" value="NC_015500.1"/>
</dbReference>
<dbReference type="InterPro" id="IPR046228">
    <property type="entry name" value="DUF6261"/>
</dbReference>
<dbReference type="Proteomes" id="UP000006546">
    <property type="component" value="Chromosome"/>
</dbReference>
<reference evidence="2" key="1">
    <citation type="submission" date="2011-04" db="EMBL/GenBank/DDBJ databases">
        <title>The complete genome of Treponema brennaborense DSM 12168.</title>
        <authorList>
            <person name="Lucas S."/>
            <person name="Han J."/>
            <person name="Lapidus A."/>
            <person name="Bruce D."/>
            <person name="Goodwin L."/>
            <person name="Pitluck S."/>
            <person name="Peters L."/>
            <person name="Kyrpides N."/>
            <person name="Mavromatis K."/>
            <person name="Ivanova N."/>
            <person name="Mikhailova N."/>
            <person name="Pagani I."/>
            <person name="Teshima H."/>
            <person name="Detter J.C."/>
            <person name="Tapia R."/>
            <person name="Han C."/>
            <person name="Land M."/>
            <person name="Hauser L."/>
            <person name="Markowitz V."/>
            <person name="Cheng J.-F."/>
            <person name="Hugenholtz P."/>
            <person name="Woyke T."/>
            <person name="Wu D."/>
            <person name="Gronow S."/>
            <person name="Wellnitz S."/>
            <person name="Brambilla E."/>
            <person name="Klenk H.-P."/>
            <person name="Eisen J.A."/>
        </authorList>
    </citation>
    <scope>NUCLEOTIDE SEQUENCE [LARGE SCALE GENOMIC DNA]</scope>
    <source>
        <strain evidence="2">DSM 12168 / CIP 105900 / DD5/3</strain>
    </source>
</reference>
<dbReference type="STRING" id="906968.Trebr_0030"/>
<dbReference type="OrthoDB" id="360910at2"/>
<keyword evidence="2" id="KW-1185">Reference proteome</keyword>
<gene>
    <name evidence="1" type="ordered locus">Trebr_0030</name>
</gene>
<proteinExistence type="predicted"/>
<dbReference type="eggNOG" id="ENOG503286U">
    <property type="taxonomic scope" value="Bacteria"/>
</dbReference>
<name>F4LKA0_TREBD</name>
<organism evidence="1 2">
    <name type="scientific">Treponema brennaborense (strain DSM 12168 / CIP 105900 / DD5/3)</name>
    <dbReference type="NCBI Taxonomy" id="906968"/>
    <lineage>
        <taxon>Bacteria</taxon>
        <taxon>Pseudomonadati</taxon>
        <taxon>Spirochaetota</taxon>
        <taxon>Spirochaetia</taxon>
        <taxon>Spirochaetales</taxon>
        <taxon>Treponemataceae</taxon>
        <taxon>Treponema</taxon>
    </lineage>
</organism>
<dbReference type="KEGG" id="tbe:Trebr_0030"/>
<evidence type="ECO:0000313" key="2">
    <source>
        <dbReference type="Proteomes" id="UP000006546"/>
    </source>
</evidence>
<dbReference type="HOGENOM" id="CLU_082942_0_0_12"/>
<protein>
    <submittedName>
        <fullName evidence="1">Uncharacterized protein</fullName>
    </submittedName>
</protein>
<accession>F4LKA0</accession>